<feature type="chain" id="PRO_5043395693" description="Secreted protein" evidence="2">
    <location>
        <begin position="25"/>
        <end position="103"/>
    </location>
</feature>
<evidence type="ECO:0008006" key="5">
    <source>
        <dbReference type="Google" id="ProtNLM"/>
    </source>
</evidence>
<feature type="region of interest" description="Disordered" evidence="1">
    <location>
        <begin position="50"/>
        <end position="69"/>
    </location>
</feature>
<evidence type="ECO:0000256" key="1">
    <source>
        <dbReference type="SAM" id="MobiDB-lite"/>
    </source>
</evidence>
<reference evidence="3" key="1">
    <citation type="journal article" date="2023" name="Mol. Phylogenet. Evol.">
        <title>Genome-scale phylogeny and comparative genomics of the fungal order Sordariales.</title>
        <authorList>
            <person name="Hensen N."/>
            <person name="Bonometti L."/>
            <person name="Westerberg I."/>
            <person name="Brannstrom I.O."/>
            <person name="Guillou S."/>
            <person name="Cros-Aarteil S."/>
            <person name="Calhoun S."/>
            <person name="Haridas S."/>
            <person name="Kuo A."/>
            <person name="Mondo S."/>
            <person name="Pangilinan J."/>
            <person name="Riley R."/>
            <person name="LaButti K."/>
            <person name="Andreopoulos B."/>
            <person name="Lipzen A."/>
            <person name="Chen C."/>
            <person name="Yan M."/>
            <person name="Daum C."/>
            <person name="Ng V."/>
            <person name="Clum A."/>
            <person name="Steindorff A."/>
            <person name="Ohm R.A."/>
            <person name="Martin F."/>
            <person name="Silar P."/>
            <person name="Natvig D.O."/>
            <person name="Lalanne C."/>
            <person name="Gautier V."/>
            <person name="Ament-Velasquez S.L."/>
            <person name="Kruys A."/>
            <person name="Hutchinson M.I."/>
            <person name="Powell A.J."/>
            <person name="Barry K."/>
            <person name="Miller A.N."/>
            <person name="Grigoriev I.V."/>
            <person name="Debuchy R."/>
            <person name="Gladieux P."/>
            <person name="Hiltunen Thoren M."/>
            <person name="Johannesson H."/>
        </authorList>
    </citation>
    <scope>NUCLEOTIDE SEQUENCE</scope>
    <source>
        <strain evidence="3">PSN324</strain>
    </source>
</reference>
<gene>
    <name evidence="3" type="ORF">QBC42DRAFT_280369</name>
</gene>
<sequence length="103" mass="11153">MPCLWTRRVLAACLVRLDASHGTARDECICGPVHVTPRGPGPIRHRLVGYSPGLGDKGGGRGKETRGREGAEGRVFAELYIPWFRLPPLRGATLLSCVVITYG</sequence>
<evidence type="ECO:0000313" key="4">
    <source>
        <dbReference type="Proteomes" id="UP001321749"/>
    </source>
</evidence>
<feature type="compositionally biased region" description="Basic and acidic residues" evidence="1">
    <location>
        <begin position="58"/>
        <end position="69"/>
    </location>
</feature>
<name>A0AAV9H8V5_9PEZI</name>
<proteinExistence type="predicted"/>
<evidence type="ECO:0000313" key="3">
    <source>
        <dbReference type="EMBL" id="KAK4456878.1"/>
    </source>
</evidence>
<evidence type="ECO:0000256" key="2">
    <source>
        <dbReference type="SAM" id="SignalP"/>
    </source>
</evidence>
<dbReference type="AlphaFoldDB" id="A0AAV9H8V5"/>
<dbReference type="Proteomes" id="UP001321749">
    <property type="component" value="Unassembled WGS sequence"/>
</dbReference>
<keyword evidence="2" id="KW-0732">Signal</keyword>
<comment type="caution">
    <text evidence="3">The sequence shown here is derived from an EMBL/GenBank/DDBJ whole genome shotgun (WGS) entry which is preliminary data.</text>
</comment>
<reference evidence="3" key="2">
    <citation type="submission" date="2023-06" db="EMBL/GenBank/DDBJ databases">
        <authorList>
            <consortium name="Lawrence Berkeley National Laboratory"/>
            <person name="Mondo S.J."/>
            <person name="Hensen N."/>
            <person name="Bonometti L."/>
            <person name="Westerberg I."/>
            <person name="Brannstrom I.O."/>
            <person name="Guillou S."/>
            <person name="Cros-Aarteil S."/>
            <person name="Calhoun S."/>
            <person name="Haridas S."/>
            <person name="Kuo A."/>
            <person name="Pangilinan J."/>
            <person name="Riley R."/>
            <person name="Labutti K."/>
            <person name="Andreopoulos B."/>
            <person name="Lipzen A."/>
            <person name="Chen C."/>
            <person name="Yanf M."/>
            <person name="Daum C."/>
            <person name="Ng V."/>
            <person name="Clum A."/>
            <person name="Steindorff A."/>
            <person name="Ohm R."/>
            <person name="Martin F."/>
            <person name="Silar P."/>
            <person name="Natvig D."/>
            <person name="Lalanne C."/>
            <person name="Gautier V."/>
            <person name="Ament-Velasquez S.L."/>
            <person name="Kruys A."/>
            <person name="Hutchinson M.I."/>
            <person name="Powell A.J."/>
            <person name="Barry K."/>
            <person name="Miller A.N."/>
            <person name="Grigoriev I.V."/>
            <person name="Debuchy R."/>
            <person name="Gladieux P."/>
            <person name="Thoren M.H."/>
            <person name="Johannesson H."/>
        </authorList>
    </citation>
    <scope>NUCLEOTIDE SEQUENCE</scope>
    <source>
        <strain evidence="3">PSN324</strain>
    </source>
</reference>
<protein>
    <recommendedName>
        <fullName evidence="5">Secreted protein</fullName>
    </recommendedName>
</protein>
<keyword evidence="4" id="KW-1185">Reference proteome</keyword>
<dbReference type="EMBL" id="MU865156">
    <property type="protein sequence ID" value="KAK4456878.1"/>
    <property type="molecule type" value="Genomic_DNA"/>
</dbReference>
<feature type="signal peptide" evidence="2">
    <location>
        <begin position="1"/>
        <end position="24"/>
    </location>
</feature>
<organism evidence="3 4">
    <name type="scientific">Cladorrhinum samala</name>
    <dbReference type="NCBI Taxonomy" id="585594"/>
    <lineage>
        <taxon>Eukaryota</taxon>
        <taxon>Fungi</taxon>
        <taxon>Dikarya</taxon>
        <taxon>Ascomycota</taxon>
        <taxon>Pezizomycotina</taxon>
        <taxon>Sordariomycetes</taxon>
        <taxon>Sordariomycetidae</taxon>
        <taxon>Sordariales</taxon>
        <taxon>Podosporaceae</taxon>
        <taxon>Cladorrhinum</taxon>
    </lineage>
</organism>
<accession>A0AAV9H8V5</accession>